<dbReference type="EMBL" id="CACRXK020000632">
    <property type="protein sequence ID" value="CAB3983597.1"/>
    <property type="molecule type" value="Genomic_DNA"/>
</dbReference>
<proteinExistence type="predicted"/>
<keyword evidence="2" id="KW-1185">Reference proteome</keyword>
<dbReference type="PANTHER" id="PTHR47027:SF20">
    <property type="entry name" value="REVERSE TRANSCRIPTASE-LIKE PROTEIN WITH RNA-DIRECTED DNA POLYMERASE DOMAIN"/>
    <property type="match status" value="1"/>
</dbReference>
<reference evidence="1" key="1">
    <citation type="submission" date="2020-04" db="EMBL/GenBank/DDBJ databases">
        <authorList>
            <person name="Alioto T."/>
            <person name="Alioto T."/>
            <person name="Gomez Garrido J."/>
        </authorList>
    </citation>
    <scope>NUCLEOTIDE SEQUENCE</scope>
    <source>
        <strain evidence="1">A484AB</strain>
    </source>
</reference>
<dbReference type="Proteomes" id="UP001152795">
    <property type="component" value="Unassembled WGS sequence"/>
</dbReference>
<organism evidence="1 2">
    <name type="scientific">Paramuricea clavata</name>
    <name type="common">Red gorgonian</name>
    <name type="synonym">Violescent sea-whip</name>
    <dbReference type="NCBI Taxonomy" id="317549"/>
    <lineage>
        <taxon>Eukaryota</taxon>
        <taxon>Metazoa</taxon>
        <taxon>Cnidaria</taxon>
        <taxon>Anthozoa</taxon>
        <taxon>Octocorallia</taxon>
        <taxon>Malacalcyonacea</taxon>
        <taxon>Plexauridae</taxon>
        <taxon>Paramuricea</taxon>
    </lineage>
</organism>
<name>A0A6S7G239_PARCT</name>
<dbReference type="PROSITE" id="PS50878">
    <property type="entry name" value="RT_POL"/>
    <property type="match status" value="1"/>
</dbReference>
<dbReference type="Pfam" id="PF13966">
    <property type="entry name" value="zf-RVT"/>
    <property type="match status" value="1"/>
</dbReference>
<dbReference type="OrthoDB" id="447743at2759"/>
<dbReference type="InterPro" id="IPR000477">
    <property type="entry name" value="RT_dom"/>
</dbReference>
<dbReference type="Pfam" id="PF00078">
    <property type="entry name" value="RVT_1"/>
    <property type="match status" value="1"/>
</dbReference>
<dbReference type="InterPro" id="IPR043502">
    <property type="entry name" value="DNA/RNA_pol_sf"/>
</dbReference>
<evidence type="ECO:0000313" key="1">
    <source>
        <dbReference type="EMBL" id="CAB3983597.1"/>
    </source>
</evidence>
<dbReference type="SUPFAM" id="SSF56672">
    <property type="entry name" value="DNA/RNA polymerases"/>
    <property type="match status" value="1"/>
</dbReference>
<protein>
    <submittedName>
        <fullName evidence="1">Uncharacterized protein</fullName>
    </submittedName>
</protein>
<dbReference type="PANTHER" id="PTHR47027">
    <property type="entry name" value="REVERSE TRANSCRIPTASE DOMAIN-CONTAINING PROTEIN"/>
    <property type="match status" value="1"/>
</dbReference>
<dbReference type="InterPro" id="IPR026960">
    <property type="entry name" value="RVT-Znf"/>
</dbReference>
<gene>
    <name evidence="1" type="ORF">PACLA_8A055367</name>
</gene>
<evidence type="ECO:0000313" key="2">
    <source>
        <dbReference type="Proteomes" id="UP001152795"/>
    </source>
</evidence>
<accession>A0A6S7G239</accession>
<sequence>MADIINKARIRQRSVVITLLDLKNAFGEIHHNLIQSVLDYHHIPDHIKFVIKSLYTDFQTSIITSEFRTPFMTVGRGVLQGDCLSPLLFNMCFNTFIQHIKAEKYRQFGFSFKLLNPIHWFQFADDAAVITGQESENQHLLNRFSIWCQWSDMIIRVDKCKTFGIKKAITKSVQYLPKLLISNQLIPKITIGESFQYLGRYFDFHMSNDNHKTELTTLLNELMSDIDSKPLHPKNKLLLYSRYVLSKWLEVPISGTLSTVFLTNNKFGLSIYPPSVKFIQCQTVLRKALKSSPNESTNDLWRATSNHTNIQYDAYNSTKEVLKDFRSGHENKLLNQLTSQGSFFCSVTKFALPQLSKVWSVAQSKLPKNIYNFTIRYINNSLPTRKNLNRWAISSNADCSFCLSPETLLHIVAGCQFYLDRFTWRHNSVLNFLAHQLQTVDGSTLYADLNGFKSPSILTGDTYRPDLLLSCSNGSLYVVELTTGYETNLKNNVKRKKDKYRELLRQLGKNFSQVKFINLSISSLGIFAEECYTFLDMLDSIGLDKNHQMYCVRKMMTIAIRTTYYIFCCRNKEWENPDLLTI</sequence>
<dbReference type="AlphaFoldDB" id="A0A6S7G239"/>
<comment type="caution">
    <text evidence="1">The sequence shown here is derived from an EMBL/GenBank/DDBJ whole genome shotgun (WGS) entry which is preliminary data.</text>
</comment>